<sequence>LLKKANFNQDGIAMLKRDNPMIMATLEKLANKDVDKDKMEKYFDELCEANLIEINKQDIFVYQVD</sequence>
<feature type="non-terminal residue" evidence="1">
    <location>
        <position position="1"/>
    </location>
</feature>
<dbReference type="EMBL" id="DXET01000266">
    <property type="protein sequence ID" value="HIX82659.1"/>
    <property type="molecule type" value="Genomic_DNA"/>
</dbReference>
<evidence type="ECO:0000313" key="2">
    <source>
        <dbReference type="Proteomes" id="UP000886724"/>
    </source>
</evidence>
<dbReference type="AlphaFoldDB" id="A0A9D1XNN4"/>
<proteinExistence type="predicted"/>
<gene>
    <name evidence="1" type="ORF">H9980_11925</name>
</gene>
<protein>
    <submittedName>
        <fullName evidence="1">Uncharacterized protein</fullName>
    </submittedName>
</protein>
<organism evidence="1 2">
    <name type="scientific">Candidatus Erysipelatoclostridium merdavium</name>
    <dbReference type="NCBI Taxonomy" id="2838566"/>
    <lineage>
        <taxon>Bacteria</taxon>
        <taxon>Bacillati</taxon>
        <taxon>Bacillota</taxon>
        <taxon>Erysipelotrichia</taxon>
        <taxon>Erysipelotrichales</taxon>
        <taxon>Erysipelotrichales incertae sedis</taxon>
    </lineage>
</organism>
<accession>A0A9D1XNN4</accession>
<name>A0A9D1XNN4_9FIRM</name>
<reference evidence="1" key="2">
    <citation type="submission" date="2021-04" db="EMBL/GenBank/DDBJ databases">
        <authorList>
            <person name="Gilroy R."/>
        </authorList>
    </citation>
    <scope>NUCLEOTIDE SEQUENCE</scope>
    <source>
        <strain evidence="1">ChiGjej1B1-14440</strain>
    </source>
</reference>
<evidence type="ECO:0000313" key="1">
    <source>
        <dbReference type="EMBL" id="HIX82659.1"/>
    </source>
</evidence>
<reference evidence="1" key="1">
    <citation type="journal article" date="2021" name="PeerJ">
        <title>Extensive microbial diversity within the chicken gut microbiome revealed by metagenomics and culture.</title>
        <authorList>
            <person name="Gilroy R."/>
            <person name="Ravi A."/>
            <person name="Getino M."/>
            <person name="Pursley I."/>
            <person name="Horton D.L."/>
            <person name="Alikhan N.F."/>
            <person name="Baker D."/>
            <person name="Gharbi K."/>
            <person name="Hall N."/>
            <person name="Watson M."/>
            <person name="Adriaenssens E.M."/>
            <person name="Foster-Nyarko E."/>
            <person name="Jarju S."/>
            <person name="Secka A."/>
            <person name="Antonio M."/>
            <person name="Oren A."/>
            <person name="Chaudhuri R.R."/>
            <person name="La Ragione R."/>
            <person name="Hildebrand F."/>
            <person name="Pallen M.J."/>
        </authorList>
    </citation>
    <scope>NUCLEOTIDE SEQUENCE</scope>
    <source>
        <strain evidence="1">ChiGjej1B1-14440</strain>
    </source>
</reference>
<dbReference type="Proteomes" id="UP000886724">
    <property type="component" value="Unassembled WGS sequence"/>
</dbReference>
<comment type="caution">
    <text evidence="1">The sequence shown here is derived from an EMBL/GenBank/DDBJ whole genome shotgun (WGS) entry which is preliminary data.</text>
</comment>